<protein>
    <submittedName>
        <fullName evidence="1">Uncharacterized protein</fullName>
    </submittedName>
</protein>
<keyword evidence="2" id="KW-1185">Reference proteome</keyword>
<sequence>MLVPYIVIRASGQSRAPIEEVIVGPTSDFGLSRSSLQNFLERHGHHGVKITCSDIPFRSG</sequence>
<comment type="caution">
    <text evidence="1">The sequence shown here is derived from an EMBL/GenBank/DDBJ whole genome shotgun (WGS) entry which is preliminary data.</text>
</comment>
<gene>
    <name evidence="1" type="ORF">HNQ04_003545</name>
</gene>
<evidence type="ECO:0000313" key="1">
    <source>
        <dbReference type="EMBL" id="MBB6018267.1"/>
    </source>
</evidence>
<accession>A0ABR6NW48</accession>
<dbReference type="Proteomes" id="UP000629870">
    <property type="component" value="Unassembled WGS sequence"/>
</dbReference>
<evidence type="ECO:0000313" key="2">
    <source>
        <dbReference type="Proteomes" id="UP000629870"/>
    </source>
</evidence>
<proteinExistence type="predicted"/>
<reference evidence="1 2" key="1">
    <citation type="submission" date="2020-08" db="EMBL/GenBank/DDBJ databases">
        <title>Genomic Encyclopedia of Type Strains, Phase IV (KMG-IV): sequencing the most valuable type-strain genomes for metagenomic binning, comparative biology and taxonomic classification.</title>
        <authorList>
            <person name="Goeker M."/>
        </authorList>
    </citation>
    <scope>NUCLEOTIDE SEQUENCE [LARGE SCALE GENOMIC DNA]</scope>
    <source>
        <strain evidence="1 2">DSM 12027</strain>
    </source>
</reference>
<name>A0ABR6NW48_9DEIO</name>
<organism evidence="1 2">
    <name type="scientific">Deinococcus radiopugnans ATCC 19172</name>
    <dbReference type="NCBI Taxonomy" id="585398"/>
    <lineage>
        <taxon>Bacteria</taxon>
        <taxon>Thermotogati</taxon>
        <taxon>Deinococcota</taxon>
        <taxon>Deinococci</taxon>
        <taxon>Deinococcales</taxon>
        <taxon>Deinococcaceae</taxon>
        <taxon>Deinococcus</taxon>
    </lineage>
</organism>
<dbReference type="EMBL" id="JACHEW010000027">
    <property type="protein sequence ID" value="MBB6018267.1"/>
    <property type="molecule type" value="Genomic_DNA"/>
</dbReference>